<sequence>MDTPRLVGLLLAAGSAQRFGDNKLLQRLPDGELIIAASARALLAGTDHCIALIRPGQPQLAQALAGLEVDIIEVANAHEGMGSTLASGIRAARAAMPEPAKAWLVALGDMPCLKPGTVRALASALREGADIVAPFHAGRRGHPVGFAARWGDALGALQGDAGARDILREHAQNIVRVPVDDPGCLLDIDTPADLLALNTGQPT</sequence>
<keyword evidence="1" id="KW-0460">Magnesium</keyword>
<organism evidence="3 4">
    <name type="scientific">Uliginosibacterium sediminicola</name>
    <dbReference type="NCBI Taxonomy" id="2024550"/>
    <lineage>
        <taxon>Bacteria</taxon>
        <taxon>Pseudomonadati</taxon>
        <taxon>Pseudomonadota</taxon>
        <taxon>Betaproteobacteria</taxon>
        <taxon>Rhodocyclales</taxon>
        <taxon>Zoogloeaceae</taxon>
        <taxon>Uliginosibacterium</taxon>
    </lineage>
</organism>
<name>A0ABU9Z3C5_9RHOO</name>
<evidence type="ECO:0000313" key="4">
    <source>
        <dbReference type="Proteomes" id="UP001410394"/>
    </source>
</evidence>
<reference evidence="3 4" key="1">
    <citation type="journal article" date="2018" name="Int. J. Syst. Evol. Microbiol.">
        <title>Uliginosibacterium sediminicola sp. nov., isolated from freshwater sediment.</title>
        <authorList>
            <person name="Hwang W.M."/>
            <person name="Kim S.M."/>
            <person name="Kang K."/>
            <person name="Ahn T.Y."/>
        </authorList>
    </citation>
    <scope>NUCLEOTIDE SEQUENCE [LARGE SCALE GENOMIC DNA]</scope>
    <source>
        <strain evidence="3 4">M1-21</strain>
    </source>
</reference>
<dbReference type="RefSeq" id="WP_345921224.1">
    <property type="nucleotide sequence ID" value="NZ_JBDIVE010000013.1"/>
</dbReference>
<evidence type="ECO:0000313" key="3">
    <source>
        <dbReference type="EMBL" id="MEN3070445.1"/>
    </source>
</evidence>
<dbReference type="InterPro" id="IPR025877">
    <property type="entry name" value="MobA-like_NTP_Trfase"/>
</dbReference>
<gene>
    <name evidence="3" type="ORF">ABDB84_18320</name>
</gene>
<dbReference type="CDD" id="cd04182">
    <property type="entry name" value="GT_2_like_f"/>
    <property type="match status" value="1"/>
</dbReference>
<feature type="domain" description="MobA-like NTP transferase" evidence="2">
    <location>
        <begin position="8"/>
        <end position="171"/>
    </location>
</feature>
<comment type="caution">
    <text evidence="3">The sequence shown here is derived from an EMBL/GenBank/DDBJ whole genome shotgun (WGS) entry which is preliminary data.</text>
</comment>
<evidence type="ECO:0000259" key="2">
    <source>
        <dbReference type="Pfam" id="PF12804"/>
    </source>
</evidence>
<proteinExistence type="predicted"/>
<dbReference type="Proteomes" id="UP001410394">
    <property type="component" value="Unassembled WGS sequence"/>
</dbReference>
<dbReference type="InterPro" id="IPR029044">
    <property type="entry name" value="Nucleotide-diphossugar_trans"/>
</dbReference>
<dbReference type="SUPFAM" id="SSF53448">
    <property type="entry name" value="Nucleotide-diphospho-sugar transferases"/>
    <property type="match status" value="1"/>
</dbReference>
<dbReference type="Pfam" id="PF12804">
    <property type="entry name" value="NTP_transf_3"/>
    <property type="match status" value="1"/>
</dbReference>
<evidence type="ECO:0000256" key="1">
    <source>
        <dbReference type="ARBA" id="ARBA00022842"/>
    </source>
</evidence>
<dbReference type="Gene3D" id="3.90.550.10">
    <property type="entry name" value="Spore Coat Polysaccharide Biosynthesis Protein SpsA, Chain A"/>
    <property type="match status" value="1"/>
</dbReference>
<dbReference type="PANTHER" id="PTHR43777:SF1">
    <property type="entry name" value="MOLYBDENUM COFACTOR CYTIDYLYLTRANSFERASE"/>
    <property type="match status" value="1"/>
</dbReference>
<accession>A0ABU9Z3C5</accession>
<dbReference type="EMBL" id="JBDIVE010000013">
    <property type="protein sequence ID" value="MEN3070445.1"/>
    <property type="molecule type" value="Genomic_DNA"/>
</dbReference>
<keyword evidence="4" id="KW-1185">Reference proteome</keyword>
<protein>
    <submittedName>
        <fullName evidence="3">Nucleotidyltransferase family protein</fullName>
    </submittedName>
</protein>
<dbReference type="PANTHER" id="PTHR43777">
    <property type="entry name" value="MOLYBDENUM COFACTOR CYTIDYLYLTRANSFERASE"/>
    <property type="match status" value="1"/>
</dbReference>